<accession>A0A1H2MX65</accession>
<dbReference type="Gene3D" id="3.40.50.720">
    <property type="entry name" value="NAD(P)-binding Rossmann-like Domain"/>
    <property type="match status" value="1"/>
</dbReference>
<dbReference type="STRING" id="46679.SAMN05216202_2546"/>
<evidence type="ECO:0000256" key="2">
    <source>
        <dbReference type="ARBA" id="ARBA00001966"/>
    </source>
</evidence>
<evidence type="ECO:0000313" key="12">
    <source>
        <dbReference type="EMBL" id="SDU97682.1"/>
    </source>
</evidence>
<evidence type="ECO:0000259" key="10">
    <source>
        <dbReference type="Pfam" id="PF00724"/>
    </source>
</evidence>
<proteinExistence type="inferred from homology"/>
<dbReference type="GO" id="GO:0051536">
    <property type="term" value="F:iron-sulfur cluster binding"/>
    <property type="evidence" value="ECO:0007669"/>
    <property type="project" value="UniProtKB-KW"/>
</dbReference>
<dbReference type="Gene3D" id="3.20.20.70">
    <property type="entry name" value="Aldolase class I"/>
    <property type="match status" value="1"/>
</dbReference>
<dbReference type="AlphaFoldDB" id="A0A1H2MX65"/>
<dbReference type="InterPro" id="IPR051793">
    <property type="entry name" value="NADH:flavin_oxidoreductase"/>
</dbReference>
<keyword evidence="6" id="KW-0479">Metal-binding</keyword>
<evidence type="ECO:0000256" key="9">
    <source>
        <dbReference type="ARBA" id="ARBA00023014"/>
    </source>
</evidence>
<protein>
    <submittedName>
        <fullName evidence="12">2,4-dienoyl-CoA reductase</fullName>
    </submittedName>
</protein>
<dbReference type="Proteomes" id="UP000198600">
    <property type="component" value="Chromosome I"/>
</dbReference>
<dbReference type="InterPro" id="IPR023753">
    <property type="entry name" value="FAD/NAD-binding_dom"/>
</dbReference>
<evidence type="ECO:0000259" key="11">
    <source>
        <dbReference type="Pfam" id="PF07992"/>
    </source>
</evidence>
<evidence type="ECO:0000256" key="4">
    <source>
        <dbReference type="ARBA" id="ARBA00022630"/>
    </source>
</evidence>
<evidence type="ECO:0000256" key="5">
    <source>
        <dbReference type="ARBA" id="ARBA00022643"/>
    </source>
</evidence>
<comment type="cofactor">
    <cofactor evidence="1">
        <name>FMN</name>
        <dbReference type="ChEBI" id="CHEBI:58210"/>
    </cofactor>
</comment>
<dbReference type="SUPFAM" id="SSF51905">
    <property type="entry name" value="FAD/NAD(P)-binding domain"/>
    <property type="match status" value="1"/>
</dbReference>
<organism evidence="12 13">
    <name type="scientific">Pseudomonas mucidolens</name>
    <dbReference type="NCBI Taxonomy" id="46679"/>
    <lineage>
        <taxon>Bacteria</taxon>
        <taxon>Pseudomonadati</taxon>
        <taxon>Pseudomonadota</taxon>
        <taxon>Gammaproteobacteria</taxon>
        <taxon>Pseudomonadales</taxon>
        <taxon>Pseudomonadaceae</taxon>
        <taxon>Pseudomonas</taxon>
    </lineage>
</organism>
<dbReference type="Gene3D" id="3.50.50.60">
    <property type="entry name" value="FAD/NAD(P)-binding domain"/>
    <property type="match status" value="1"/>
</dbReference>
<comment type="cofactor">
    <cofactor evidence="2">
        <name>[4Fe-4S] cluster</name>
        <dbReference type="ChEBI" id="CHEBI:49883"/>
    </cofactor>
</comment>
<evidence type="ECO:0000256" key="7">
    <source>
        <dbReference type="ARBA" id="ARBA00023002"/>
    </source>
</evidence>
<dbReference type="GO" id="GO:0010181">
    <property type="term" value="F:FMN binding"/>
    <property type="evidence" value="ECO:0007669"/>
    <property type="project" value="InterPro"/>
</dbReference>
<evidence type="ECO:0000256" key="3">
    <source>
        <dbReference type="ARBA" id="ARBA00011048"/>
    </source>
</evidence>
<keyword evidence="5" id="KW-0288">FMN</keyword>
<feature type="domain" description="FAD/NAD(P)-binding" evidence="11">
    <location>
        <begin position="427"/>
        <end position="529"/>
    </location>
</feature>
<gene>
    <name evidence="12" type="ORF">SAMN05216202_2546</name>
</gene>
<dbReference type="InterPro" id="IPR013785">
    <property type="entry name" value="Aldolase_TIM"/>
</dbReference>
<name>A0A1H2MX65_9PSED</name>
<sequence length="721" mass="79777">MLILDFLACKQNVHLCHKQLTQVYIYPNFKSPSLMKPTLERTTMSSDPLLQPYKIKNLTLRNRIMTTSHEPAYPVDGMPKDLYRAYHVERAKAGVALTMTAGSAAVSRDSPPVFNNVLAYKDEVVGWLKDLADECHEHGAAVMIQLTHLGRRTRWDKADWLPVVSPSHRREASHRSFPKKMEEWDIERIIKDYVDAAERMKAAGLDGLELQAYGHLMDQFWSPLTNDLDGPYGGSLENRMRFTFDVLRGIRQRVGEDFLLGVRYTGDEELPGGFTASEGMQVSHMLKDSGLVDFLNVVRGHIDTDAGLTDVIPIQGMRNSPHLDFAGEIRSSTGFPTFHAAKIPDVATARYAIASGKVDMVGMTRAHMTDPHIVRKIIEKREEEIRPCVGANYCLDRIYQGGAAYCIHNAATGRETTMPHDIPKAAVRRKVLVIGSGPAGLEAARVAGERGHDVTVLEAADQPGGQIRLTALSERRREMISIIDWRMAQCERLGVKFHFNTWAEANTVQAFEPDVVIVATGGLPDTEVLRAGNELVVSTWDIISGDIKPGRNVLIFDDAGDHAALQAAEVIAQSGATVEIVTPDRSFAPEVMAMNLVPYMRSLQDLAVTFTVTYRVDTVEKRDGGLVATLGSDYGKVHKQRVVDQVVVNHGTLPLDDLYFDLRPLSSNGGAVEQHDLIAGTAQNIVTNPEGRFQLFRIGDAVSARNTHAAIYDALRLVKDL</sequence>
<dbReference type="EMBL" id="LT629802">
    <property type="protein sequence ID" value="SDU97682.1"/>
    <property type="molecule type" value="Genomic_DNA"/>
</dbReference>
<dbReference type="PANTHER" id="PTHR42917">
    <property type="entry name" value="2,4-DIENOYL-COA REDUCTASE"/>
    <property type="match status" value="1"/>
</dbReference>
<dbReference type="InterPro" id="IPR036188">
    <property type="entry name" value="FAD/NAD-bd_sf"/>
</dbReference>
<dbReference type="PANTHER" id="PTHR42917:SF2">
    <property type="entry name" value="2,4-DIENOYL-COA REDUCTASE [(2E)-ENOYL-COA-PRODUCING]"/>
    <property type="match status" value="1"/>
</dbReference>
<dbReference type="Pfam" id="PF07992">
    <property type="entry name" value="Pyr_redox_2"/>
    <property type="match status" value="1"/>
</dbReference>
<dbReference type="GO" id="GO:0033543">
    <property type="term" value="P:fatty acid beta-oxidation, unsaturated, even number, reductase/isomerase pathway"/>
    <property type="evidence" value="ECO:0007669"/>
    <property type="project" value="TreeGrafter"/>
</dbReference>
<keyword evidence="7" id="KW-0560">Oxidoreductase</keyword>
<comment type="similarity">
    <text evidence="3">In the N-terminal section; belongs to the NADH:flavin oxidoreductase/NADH oxidase family.</text>
</comment>
<reference evidence="13" key="1">
    <citation type="submission" date="2016-10" db="EMBL/GenBank/DDBJ databases">
        <authorList>
            <person name="Varghese N."/>
            <person name="Submissions S."/>
        </authorList>
    </citation>
    <scope>NUCLEOTIDE SEQUENCE [LARGE SCALE GENOMIC DNA]</scope>
    <source>
        <strain evidence="13">LMG 2223</strain>
    </source>
</reference>
<keyword evidence="9" id="KW-0411">Iron-sulfur</keyword>
<dbReference type="Pfam" id="PF00724">
    <property type="entry name" value="Oxidored_FMN"/>
    <property type="match status" value="1"/>
</dbReference>
<feature type="domain" description="NADH:flavin oxidoreductase/NADH oxidase N-terminal" evidence="10">
    <location>
        <begin position="49"/>
        <end position="383"/>
    </location>
</feature>
<dbReference type="PRINTS" id="PR00368">
    <property type="entry name" value="FADPNR"/>
</dbReference>
<keyword evidence="13" id="KW-1185">Reference proteome</keyword>
<keyword evidence="4" id="KW-0285">Flavoprotein</keyword>
<evidence type="ECO:0000313" key="13">
    <source>
        <dbReference type="Proteomes" id="UP000198600"/>
    </source>
</evidence>
<evidence type="ECO:0000256" key="8">
    <source>
        <dbReference type="ARBA" id="ARBA00023004"/>
    </source>
</evidence>
<evidence type="ECO:0000256" key="6">
    <source>
        <dbReference type="ARBA" id="ARBA00022723"/>
    </source>
</evidence>
<dbReference type="InterPro" id="IPR001155">
    <property type="entry name" value="OxRdtase_FMN_N"/>
</dbReference>
<dbReference type="PRINTS" id="PR00411">
    <property type="entry name" value="PNDRDTASEI"/>
</dbReference>
<keyword evidence="8" id="KW-0408">Iron</keyword>
<dbReference type="GO" id="GO:0008670">
    <property type="term" value="F:2,4-dienoyl-CoA reductase (NADPH) activity"/>
    <property type="evidence" value="ECO:0007669"/>
    <property type="project" value="TreeGrafter"/>
</dbReference>
<evidence type="ECO:0000256" key="1">
    <source>
        <dbReference type="ARBA" id="ARBA00001917"/>
    </source>
</evidence>
<dbReference type="CDD" id="cd04734">
    <property type="entry name" value="OYE_like_3_FMN"/>
    <property type="match status" value="1"/>
</dbReference>
<dbReference type="SUPFAM" id="SSF51395">
    <property type="entry name" value="FMN-linked oxidoreductases"/>
    <property type="match status" value="1"/>
</dbReference>
<dbReference type="GO" id="GO:0046872">
    <property type="term" value="F:metal ion binding"/>
    <property type="evidence" value="ECO:0007669"/>
    <property type="project" value="UniProtKB-KW"/>
</dbReference>